<evidence type="ECO:0000313" key="2">
    <source>
        <dbReference type="EMBL" id="SMR52771.1"/>
    </source>
</evidence>
<proteinExistence type="predicted"/>
<dbReference type="AlphaFoldDB" id="A0A2H1GGU4"/>
<sequence length="186" mass="18678">MSNPRAKPIPPPTKTSNRSPAPKNPPTKKPAPKPPAKSPSGPTKPVPAGVRSNPTKNPTAKPAEPAPTGNWINRTVQNSVAGVGNYAGSLITGVGNSVNKVGMGVGERISDTTRGWGQGVAGYGNDIKDSVGVGGPRVATGGNPLGLAGQGSSKNMPLPASKTKSAAEKNKAANNRKTSAVNPLGI</sequence>
<feature type="compositionally biased region" description="Pro residues" evidence="1">
    <location>
        <begin position="22"/>
        <end position="45"/>
    </location>
</feature>
<name>A0A2H1GGU4_ZYMTR</name>
<dbReference type="PRINTS" id="PR01217">
    <property type="entry name" value="PRICHEXTENSN"/>
</dbReference>
<reference evidence="3" key="1">
    <citation type="submission" date="2017-05" db="EMBL/GenBank/DDBJ databases">
        <authorList>
            <person name="Song R."/>
            <person name="Chenine A.L."/>
            <person name="Ruprecht R.M."/>
        </authorList>
    </citation>
    <scope>NUCLEOTIDE SEQUENCE [LARGE SCALE GENOMIC DNA]</scope>
</reference>
<dbReference type="EMBL" id="LT854257">
    <property type="protein sequence ID" value="SMR52771.1"/>
    <property type="molecule type" value="Genomic_DNA"/>
</dbReference>
<accession>A0A2H1GGU4</accession>
<dbReference type="Proteomes" id="UP000245764">
    <property type="component" value="Chromosome 5"/>
</dbReference>
<feature type="region of interest" description="Disordered" evidence="1">
    <location>
        <begin position="1"/>
        <end position="72"/>
    </location>
</feature>
<feature type="region of interest" description="Disordered" evidence="1">
    <location>
        <begin position="134"/>
        <end position="186"/>
    </location>
</feature>
<evidence type="ECO:0000256" key="1">
    <source>
        <dbReference type="SAM" id="MobiDB-lite"/>
    </source>
</evidence>
<evidence type="ECO:0000313" key="3">
    <source>
        <dbReference type="Proteomes" id="UP000245764"/>
    </source>
</evidence>
<gene>
    <name evidence="2" type="ORF">ZT1E4_G6046</name>
</gene>
<organism evidence="2 3">
    <name type="scientific">Zymoseptoria tritici ST99CH_1E4</name>
    <dbReference type="NCBI Taxonomy" id="1276532"/>
    <lineage>
        <taxon>Eukaryota</taxon>
        <taxon>Fungi</taxon>
        <taxon>Dikarya</taxon>
        <taxon>Ascomycota</taxon>
        <taxon>Pezizomycotina</taxon>
        <taxon>Dothideomycetes</taxon>
        <taxon>Dothideomycetidae</taxon>
        <taxon>Mycosphaerellales</taxon>
        <taxon>Mycosphaerellaceae</taxon>
        <taxon>Zymoseptoria</taxon>
    </lineage>
</organism>
<protein>
    <submittedName>
        <fullName evidence="2">Uncharacterized protein</fullName>
    </submittedName>
</protein>